<dbReference type="PATRIC" id="fig|1122985.7.peg.2963"/>
<dbReference type="Proteomes" id="UP000027442">
    <property type="component" value="Unassembled WGS sequence"/>
</dbReference>
<sequence>MCIDFRYFNYFLEINKAPWRINEKGKPRLIFYDFSRLTASNSLIFINRRFCEPWFLGAA</sequence>
<accession>A0A069QGD5</accession>
<evidence type="ECO:0000313" key="1">
    <source>
        <dbReference type="EMBL" id="KDR51079.1"/>
    </source>
</evidence>
<organism evidence="1 2">
    <name type="scientific">Hoylesella loescheii DSM 19665 = JCM 12249 = ATCC 15930</name>
    <dbReference type="NCBI Taxonomy" id="1122985"/>
    <lineage>
        <taxon>Bacteria</taxon>
        <taxon>Pseudomonadati</taxon>
        <taxon>Bacteroidota</taxon>
        <taxon>Bacteroidia</taxon>
        <taxon>Bacteroidales</taxon>
        <taxon>Prevotellaceae</taxon>
        <taxon>Hoylesella</taxon>
    </lineage>
</organism>
<reference evidence="1 2" key="1">
    <citation type="submission" date="2013-08" db="EMBL/GenBank/DDBJ databases">
        <authorList>
            <person name="Weinstock G."/>
            <person name="Sodergren E."/>
            <person name="Wylie T."/>
            <person name="Fulton L."/>
            <person name="Fulton R."/>
            <person name="Fronick C."/>
            <person name="O'Laughlin M."/>
            <person name="Godfrey J."/>
            <person name="Miner T."/>
            <person name="Herter B."/>
            <person name="Appelbaum E."/>
            <person name="Cordes M."/>
            <person name="Lek S."/>
            <person name="Wollam A."/>
            <person name="Pepin K.H."/>
            <person name="Palsikar V.B."/>
            <person name="Mitreva M."/>
            <person name="Wilson R.K."/>
        </authorList>
    </citation>
    <scope>NUCLEOTIDE SEQUENCE [LARGE SCALE GENOMIC DNA]</scope>
    <source>
        <strain evidence="1 2">ATCC 15930</strain>
    </source>
</reference>
<proteinExistence type="predicted"/>
<gene>
    <name evidence="1" type="ORF">HMPREF1991_02866</name>
</gene>
<comment type="caution">
    <text evidence="1">The sequence shown here is derived from an EMBL/GenBank/DDBJ whole genome shotgun (WGS) entry which is preliminary data.</text>
</comment>
<keyword evidence="2" id="KW-1185">Reference proteome</keyword>
<name>A0A069QGD5_HOYLO</name>
<dbReference type="AlphaFoldDB" id="A0A069QGD5"/>
<dbReference type="HOGENOM" id="CLU_2956775_0_0_10"/>
<dbReference type="EMBL" id="JNGW01000123">
    <property type="protein sequence ID" value="KDR51079.1"/>
    <property type="molecule type" value="Genomic_DNA"/>
</dbReference>
<evidence type="ECO:0000313" key="2">
    <source>
        <dbReference type="Proteomes" id="UP000027442"/>
    </source>
</evidence>
<protein>
    <submittedName>
        <fullName evidence="1">Uncharacterized protein</fullName>
    </submittedName>
</protein>